<protein>
    <submittedName>
        <fullName evidence="1">Uncharacterized protein</fullName>
    </submittedName>
</protein>
<sequence length="116" mass="12892">MPHIVLIYHALSAIRQNTQSKYAHLFQEVILCLYGFSPIAFRVGLHPSAAILVAAEAWSLLATKWVLNKLKNQTEGGIRERIEGTLTTGLGADVSEYHAIYDYHDKQGEVLPSEEG</sequence>
<gene>
    <name evidence="1" type="ORF">PYW08_007592</name>
</gene>
<organism evidence="1 2">
    <name type="scientific">Mythimna loreyi</name>
    <dbReference type="NCBI Taxonomy" id="667449"/>
    <lineage>
        <taxon>Eukaryota</taxon>
        <taxon>Metazoa</taxon>
        <taxon>Ecdysozoa</taxon>
        <taxon>Arthropoda</taxon>
        <taxon>Hexapoda</taxon>
        <taxon>Insecta</taxon>
        <taxon>Pterygota</taxon>
        <taxon>Neoptera</taxon>
        <taxon>Endopterygota</taxon>
        <taxon>Lepidoptera</taxon>
        <taxon>Glossata</taxon>
        <taxon>Ditrysia</taxon>
        <taxon>Noctuoidea</taxon>
        <taxon>Noctuidae</taxon>
        <taxon>Noctuinae</taxon>
        <taxon>Hadenini</taxon>
        <taxon>Mythimna</taxon>
    </lineage>
</organism>
<keyword evidence="2" id="KW-1185">Reference proteome</keyword>
<dbReference type="EMBL" id="CM056796">
    <property type="protein sequence ID" value="KAJ8713972.1"/>
    <property type="molecule type" value="Genomic_DNA"/>
</dbReference>
<proteinExistence type="predicted"/>
<name>A0ACC2QCQ2_9NEOP</name>
<reference evidence="1" key="1">
    <citation type="submission" date="2023-03" db="EMBL/GenBank/DDBJ databases">
        <title>Chromosome-level genomes of two armyworms, Mythimna separata and Mythimna loreyi, provide insights into the biosynthesis and reception of sex pheromones.</title>
        <authorList>
            <person name="Zhao H."/>
        </authorList>
    </citation>
    <scope>NUCLEOTIDE SEQUENCE</scope>
    <source>
        <strain evidence="1">BeijingLab</strain>
    </source>
</reference>
<comment type="caution">
    <text evidence="1">The sequence shown here is derived from an EMBL/GenBank/DDBJ whole genome shotgun (WGS) entry which is preliminary data.</text>
</comment>
<dbReference type="Proteomes" id="UP001231649">
    <property type="component" value="Chromosome 20"/>
</dbReference>
<evidence type="ECO:0000313" key="2">
    <source>
        <dbReference type="Proteomes" id="UP001231649"/>
    </source>
</evidence>
<evidence type="ECO:0000313" key="1">
    <source>
        <dbReference type="EMBL" id="KAJ8713972.1"/>
    </source>
</evidence>
<accession>A0ACC2QCQ2</accession>